<name>A0A1G6XNB3_9GAMM</name>
<dbReference type="Proteomes" id="UP000199603">
    <property type="component" value="Unassembled WGS sequence"/>
</dbReference>
<comment type="similarity">
    <text evidence="1 5">Belongs to the peptidase S8 family.</text>
</comment>
<evidence type="ECO:0000259" key="8">
    <source>
        <dbReference type="Pfam" id="PF00082"/>
    </source>
</evidence>
<dbReference type="PROSITE" id="PS00138">
    <property type="entry name" value="SUBTILASE_SER"/>
    <property type="match status" value="1"/>
</dbReference>
<dbReference type="GO" id="GO:0004252">
    <property type="term" value="F:serine-type endopeptidase activity"/>
    <property type="evidence" value="ECO:0007669"/>
    <property type="project" value="UniProtKB-UniRule"/>
</dbReference>
<evidence type="ECO:0000256" key="5">
    <source>
        <dbReference type="PROSITE-ProRule" id="PRU01240"/>
    </source>
</evidence>
<dbReference type="OrthoDB" id="9790784at2"/>
<keyword evidence="10" id="KW-1185">Reference proteome</keyword>
<dbReference type="PROSITE" id="PS51892">
    <property type="entry name" value="SUBTILASE"/>
    <property type="match status" value="1"/>
</dbReference>
<keyword evidence="7" id="KW-0732">Signal</keyword>
<dbReference type="Gene3D" id="3.40.50.200">
    <property type="entry name" value="Peptidase S8/S53 domain"/>
    <property type="match status" value="1"/>
</dbReference>
<feature type="active site" description="Charge relay system" evidence="5">
    <location>
        <position position="213"/>
    </location>
</feature>
<dbReference type="STRING" id="265719.SAMN04488509_10767"/>
<dbReference type="RefSeq" id="WP_091243125.1">
    <property type="nucleotide sequence ID" value="NZ_FNAG01000007.1"/>
</dbReference>
<keyword evidence="2 5" id="KW-0645">Protease</keyword>
<dbReference type="PANTHER" id="PTHR43399:SF4">
    <property type="entry name" value="CELL WALL-ASSOCIATED PROTEASE"/>
    <property type="match status" value="1"/>
</dbReference>
<feature type="domain" description="Peptidase S8/S53" evidence="8">
    <location>
        <begin position="152"/>
        <end position="430"/>
    </location>
</feature>
<sequence length="484" mass="49434">MLSLALALLAGPGAANAAVNEAGPVLVVWESQADLRPVADLQGDNRAMEAWRRLSAAAASQRERAARLAQAQGGRLLRHYTVVNASLMELPAGAGAALAAEAGVAAVVPERSFKPQLPEPIKAIEAGASVLAAEASLSLIRVPEVWALGHEGQGITVAGADTGVRWDHEALIQQYRGNSGGTVSHAYHWHDAVHATGSSCGADSPVPCDDHSHGSHTVGTMVGLAGSNQIGIAPQAKWIACRNMNAGDGSPATYLECMDWFLAPTDAAGQNPQPLLAPHVINNSWGCPPSEGCTTQQSALLEAAVNNLRAAGILFVAAAGNSGSACGSITDPPAYFAGSLTVGNSRLDGTINSSSSRGPVTIDGSGRMKPDLSAPGTTIRSALNSGGYGSMTGTSMAAPHVAGVAALVMSAYPQYRRNPEALEALLTRAVVPMSLSQTCGGVAPTTYPNPVAGHGRIDALLAIQLAAESSGPMFADGFEAQPTR</sequence>
<evidence type="ECO:0000313" key="10">
    <source>
        <dbReference type="Proteomes" id="UP000199603"/>
    </source>
</evidence>
<protein>
    <submittedName>
        <fullName evidence="9">Subtilase family protein</fullName>
    </submittedName>
</protein>
<evidence type="ECO:0000256" key="7">
    <source>
        <dbReference type="SAM" id="SignalP"/>
    </source>
</evidence>
<evidence type="ECO:0000256" key="6">
    <source>
        <dbReference type="SAM" id="MobiDB-lite"/>
    </source>
</evidence>
<proteinExistence type="inferred from homology"/>
<dbReference type="InterPro" id="IPR036852">
    <property type="entry name" value="Peptidase_S8/S53_dom_sf"/>
</dbReference>
<gene>
    <name evidence="9" type="ORF">SAMN04488509_10767</name>
</gene>
<feature type="region of interest" description="Disordered" evidence="6">
    <location>
        <begin position="348"/>
        <end position="374"/>
    </location>
</feature>
<keyword evidence="4 5" id="KW-0720">Serine protease</keyword>
<dbReference type="AlphaFoldDB" id="A0A1G6XNB3"/>
<dbReference type="Pfam" id="PF00082">
    <property type="entry name" value="Peptidase_S8"/>
    <property type="match status" value="1"/>
</dbReference>
<dbReference type="InterPro" id="IPR023828">
    <property type="entry name" value="Peptidase_S8_Ser-AS"/>
</dbReference>
<feature type="signal peptide" evidence="7">
    <location>
        <begin position="1"/>
        <end position="17"/>
    </location>
</feature>
<reference evidence="9 10" key="1">
    <citation type="submission" date="2016-10" db="EMBL/GenBank/DDBJ databases">
        <authorList>
            <person name="de Groot N.N."/>
        </authorList>
    </citation>
    <scope>NUCLEOTIDE SEQUENCE [LARGE SCALE GENOMIC DNA]</scope>
    <source>
        <strain evidence="9 10">DSM 16957</strain>
    </source>
</reference>
<dbReference type="EMBL" id="FNAG01000007">
    <property type="protein sequence ID" value="SDD79552.1"/>
    <property type="molecule type" value="Genomic_DNA"/>
</dbReference>
<evidence type="ECO:0000256" key="1">
    <source>
        <dbReference type="ARBA" id="ARBA00011073"/>
    </source>
</evidence>
<dbReference type="SUPFAM" id="SSF52743">
    <property type="entry name" value="Subtilisin-like"/>
    <property type="match status" value="1"/>
</dbReference>
<accession>A0A1G6XNB3</accession>
<dbReference type="PANTHER" id="PTHR43399">
    <property type="entry name" value="SUBTILISIN-RELATED"/>
    <property type="match status" value="1"/>
</dbReference>
<feature type="chain" id="PRO_5011534562" evidence="7">
    <location>
        <begin position="18"/>
        <end position="484"/>
    </location>
</feature>
<dbReference type="GO" id="GO:0006508">
    <property type="term" value="P:proteolysis"/>
    <property type="evidence" value="ECO:0007669"/>
    <property type="project" value="UniProtKB-KW"/>
</dbReference>
<dbReference type="InterPro" id="IPR000209">
    <property type="entry name" value="Peptidase_S8/S53_dom"/>
</dbReference>
<feature type="active site" description="Charge relay system" evidence="5">
    <location>
        <position position="161"/>
    </location>
</feature>
<dbReference type="InterPro" id="IPR015500">
    <property type="entry name" value="Peptidase_S8_subtilisin-rel"/>
</dbReference>
<keyword evidence="3 5" id="KW-0378">Hydrolase</keyword>
<feature type="active site" description="Charge relay system" evidence="5">
    <location>
        <position position="395"/>
    </location>
</feature>
<dbReference type="PRINTS" id="PR00723">
    <property type="entry name" value="SUBTILISIN"/>
</dbReference>
<evidence type="ECO:0000313" key="9">
    <source>
        <dbReference type="EMBL" id="SDD79552.1"/>
    </source>
</evidence>
<dbReference type="InterPro" id="IPR051048">
    <property type="entry name" value="Peptidase_S8/S53_subtilisin"/>
</dbReference>
<evidence type="ECO:0000256" key="4">
    <source>
        <dbReference type="ARBA" id="ARBA00022825"/>
    </source>
</evidence>
<evidence type="ECO:0000256" key="2">
    <source>
        <dbReference type="ARBA" id="ARBA00022670"/>
    </source>
</evidence>
<evidence type="ECO:0000256" key="3">
    <source>
        <dbReference type="ARBA" id="ARBA00022801"/>
    </source>
</evidence>
<organism evidence="9 10">
    <name type="scientific">Aquimonas voraii</name>
    <dbReference type="NCBI Taxonomy" id="265719"/>
    <lineage>
        <taxon>Bacteria</taxon>
        <taxon>Pseudomonadati</taxon>
        <taxon>Pseudomonadota</taxon>
        <taxon>Gammaproteobacteria</taxon>
        <taxon>Lysobacterales</taxon>
        <taxon>Lysobacteraceae</taxon>
        <taxon>Aquimonas</taxon>
    </lineage>
</organism>